<dbReference type="InterPro" id="IPR007110">
    <property type="entry name" value="Ig-like_dom"/>
</dbReference>
<organism evidence="2 3">
    <name type="scientific">Rhinopomastus cyanomelas</name>
    <name type="common">Common scimitarbill</name>
    <dbReference type="NCBI Taxonomy" id="113115"/>
    <lineage>
        <taxon>Eukaryota</taxon>
        <taxon>Metazoa</taxon>
        <taxon>Chordata</taxon>
        <taxon>Craniata</taxon>
        <taxon>Vertebrata</taxon>
        <taxon>Euteleostomi</taxon>
        <taxon>Archelosauria</taxon>
        <taxon>Archosauria</taxon>
        <taxon>Dinosauria</taxon>
        <taxon>Saurischia</taxon>
        <taxon>Theropoda</taxon>
        <taxon>Coelurosauria</taxon>
        <taxon>Aves</taxon>
        <taxon>Neognathae</taxon>
        <taxon>Neoaves</taxon>
        <taxon>Telluraves</taxon>
        <taxon>Coraciimorphae</taxon>
        <taxon>Bucerotiformes</taxon>
        <taxon>Rhinopomastidae</taxon>
        <taxon>Rhinopomastus</taxon>
    </lineage>
</organism>
<name>A0A7L1NSU7_RHICY</name>
<reference evidence="2 3" key="1">
    <citation type="submission" date="2019-09" db="EMBL/GenBank/DDBJ databases">
        <title>Bird 10,000 Genomes (B10K) Project - Family phase.</title>
        <authorList>
            <person name="Zhang G."/>
        </authorList>
    </citation>
    <scope>NUCLEOTIDE SEQUENCE [LARGE SCALE GENOMIC DNA]</scope>
    <source>
        <strain evidence="2">B10K-DU-002-35</strain>
        <tissue evidence="2">Muscle</tissue>
    </source>
</reference>
<feature type="non-terminal residue" evidence="2">
    <location>
        <position position="1"/>
    </location>
</feature>
<accession>A0A7L1NSU7</accession>
<comment type="caution">
    <text evidence="2">The sequence shown here is derived from an EMBL/GenBank/DDBJ whole genome shotgun (WGS) entry which is preliminary data.</text>
</comment>
<dbReference type="InterPro" id="IPR013783">
    <property type="entry name" value="Ig-like_fold"/>
</dbReference>
<proteinExistence type="predicted"/>
<keyword evidence="3" id="KW-1185">Reference proteome</keyword>
<dbReference type="OrthoDB" id="9945861at2759"/>
<dbReference type="SUPFAM" id="SSF48726">
    <property type="entry name" value="Immunoglobulin"/>
    <property type="match status" value="1"/>
</dbReference>
<dbReference type="PANTHER" id="PTHR23266">
    <property type="entry name" value="IMMUNOGLOBULIN HEAVY CHAIN"/>
    <property type="match status" value="1"/>
</dbReference>
<evidence type="ECO:0000313" key="2">
    <source>
        <dbReference type="EMBL" id="NXO02683.1"/>
    </source>
</evidence>
<feature type="domain" description="Ig-like" evidence="1">
    <location>
        <begin position="6"/>
        <end position="86"/>
    </location>
</feature>
<sequence length="86" mass="9809">FFLTAPVSGQVTLEQYPREAVVQDGGGITFQCIMHGANMNDYLMVWYRQGPQGTLDWIYVEGGNYREGFQGRFTAPEQRSENRLTL</sequence>
<dbReference type="PROSITE" id="PS50835">
    <property type="entry name" value="IG_LIKE"/>
    <property type="match status" value="1"/>
</dbReference>
<evidence type="ECO:0000313" key="3">
    <source>
        <dbReference type="Proteomes" id="UP000565785"/>
    </source>
</evidence>
<feature type="non-terminal residue" evidence="2">
    <location>
        <position position="86"/>
    </location>
</feature>
<gene>
    <name evidence="2" type="primary">Ighv343d</name>
    <name evidence="2" type="ORF">RHICYA_R15798</name>
</gene>
<dbReference type="EMBL" id="VXBP01008610">
    <property type="protein sequence ID" value="NXO02683.1"/>
    <property type="molecule type" value="Genomic_DNA"/>
</dbReference>
<protein>
    <submittedName>
        <fullName evidence="2">HV43D protein</fullName>
    </submittedName>
</protein>
<dbReference type="AlphaFoldDB" id="A0A7L1NSU7"/>
<evidence type="ECO:0000259" key="1">
    <source>
        <dbReference type="PROSITE" id="PS50835"/>
    </source>
</evidence>
<dbReference type="Gene3D" id="2.60.40.10">
    <property type="entry name" value="Immunoglobulins"/>
    <property type="match status" value="1"/>
</dbReference>
<dbReference type="InterPro" id="IPR036179">
    <property type="entry name" value="Ig-like_dom_sf"/>
</dbReference>
<dbReference type="Proteomes" id="UP000565785">
    <property type="component" value="Unassembled WGS sequence"/>
</dbReference>
<dbReference type="InterPro" id="IPR050199">
    <property type="entry name" value="IgHV"/>
</dbReference>